<keyword evidence="4" id="KW-1185">Reference proteome</keyword>
<feature type="compositionally biased region" description="Gly residues" evidence="2">
    <location>
        <begin position="622"/>
        <end position="631"/>
    </location>
</feature>
<gene>
    <name evidence="3" type="ORF">PIB30_018310</name>
</gene>
<accession>A0ABU6Z5G7</accession>
<organism evidence="3 4">
    <name type="scientific">Stylosanthes scabra</name>
    <dbReference type="NCBI Taxonomy" id="79078"/>
    <lineage>
        <taxon>Eukaryota</taxon>
        <taxon>Viridiplantae</taxon>
        <taxon>Streptophyta</taxon>
        <taxon>Embryophyta</taxon>
        <taxon>Tracheophyta</taxon>
        <taxon>Spermatophyta</taxon>
        <taxon>Magnoliopsida</taxon>
        <taxon>eudicotyledons</taxon>
        <taxon>Gunneridae</taxon>
        <taxon>Pentapetalae</taxon>
        <taxon>rosids</taxon>
        <taxon>fabids</taxon>
        <taxon>Fabales</taxon>
        <taxon>Fabaceae</taxon>
        <taxon>Papilionoideae</taxon>
        <taxon>50 kb inversion clade</taxon>
        <taxon>dalbergioids sensu lato</taxon>
        <taxon>Dalbergieae</taxon>
        <taxon>Pterocarpus clade</taxon>
        <taxon>Stylosanthes</taxon>
    </lineage>
</organism>
<evidence type="ECO:0000313" key="3">
    <source>
        <dbReference type="EMBL" id="MED6217500.1"/>
    </source>
</evidence>
<comment type="caution">
    <text evidence="3">The sequence shown here is derived from an EMBL/GenBank/DDBJ whole genome shotgun (WGS) entry which is preliminary data.</text>
</comment>
<dbReference type="Proteomes" id="UP001341840">
    <property type="component" value="Unassembled WGS sequence"/>
</dbReference>
<evidence type="ECO:0000313" key="4">
    <source>
        <dbReference type="Proteomes" id="UP001341840"/>
    </source>
</evidence>
<feature type="region of interest" description="Disordered" evidence="2">
    <location>
        <begin position="271"/>
        <end position="306"/>
    </location>
</feature>
<reference evidence="3 4" key="1">
    <citation type="journal article" date="2023" name="Plants (Basel)">
        <title>Bridging the Gap: Combining Genomics and Transcriptomics Approaches to Understand Stylosanthes scabra, an Orphan Legume from the Brazilian Caatinga.</title>
        <authorList>
            <person name="Ferreira-Neto J.R.C."/>
            <person name="da Silva M.D."/>
            <person name="Binneck E."/>
            <person name="de Melo N.F."/>
            <person name="da Silva R.H."/>
            <person name="de Melo A.L.T.M."/>
            <person name="Pandolfi V."/>
            <person name="Bustamante F.O."/>
            <person name="Brasileiro-Vidal A.C."/>
            <person name="Benko-Iseppon A.M."/>
        </authorList>
    </citation>
    <scope>NUCLEOTIDE SEQUENCE [LARGE SCALE GENOMIC DNA]</scope>
    <source>
        <tissue evidence="3">Leaves</tissue>
    </source>
</reference>
<proteinExistence type="predicted"/>
<keyword evidence="1" id="KW-0175">Coiled coil</keyword>
<evidence type="ECO:0000256" key="1">
    <source>
        <dbReference type="SAM" id="Coils"/>
    </source>
</evidence>
<evidence type="ECO:0000256" key="2">
    <source>
        <dbReference type="SAM" id="MobiDB-lite"/>
    </source>
</evidence>
<dbReference type="EMBL" id="JASCZI010271915">
    <property type="protein sequence ID" value="MED6217500.1"/>
    <property type="molecule type" value="Genomic_DNA"/>
</dbReference>
<sequence>MRKKKACQDVRVPRPLDAVETRLYGWVEEAVLTQPSLVGSDSLPEFRRNYPLMQDSGAEGDYVLEAAGPSDPVPFRAGEDGPHFLWVYQELFTRLRMRLPFSDFQRDVMTCCRVAGRRLFDSYEDSIQEFKWHYFKVLAASGKRAFWMNHENKPFPWVYWNPEVKDFVVYNLEPLEMAAFKFLVSLPSGLPKRNKFTCRFILDGSDAEVGKFLDDLLDVKMKRTKLDDLMAKMADLARMGPRPILPTGSASATATAAAAVAASASAMAGTSTPAAAGSHRVGTSTQVPPAPTASEAKKAKKQLSKSERVTVVDLEDELKEDPAADLQRQRRRKKPKFDKAFEKALGDDSAWEHEVDPLRVAFPEDFDYRKALNAGLTSAPVREALMKMLSEQLLGESYHLHAKSLACLQVGVETALAAKIKAEKELSAALDQIEVLKGERDSALSFLPFKEKATTFEDKLSEKSLEHQSALDRIAQLEEDHKVLKAQFESSQLSLEMERKRAIAAEGQAGALVASLKTCQADLSKATEASDYWRSEWHTLGSEVTEMCQETLDICLDQVSHLCPGVDFSAITLKSRWDPKGRRIFVPQESEVEGELSSAKEITPEQDPVVAAQTSQPEAGDAVGGSGERST</sequence>
<feature type="region of interest" description="Disordered" evidence="2">
    <location>
        <begin position="588"/>
        <end position="631"/>
    </location>
</feature>
<name>A0ABU6Z5G7_9FABA</name>
<feature type="coiled-coil region" evidence="1">
    <location>
        <begin position="419"/>
        <end position="494"/>
    </location>
</feature>
<protein>
    <submittedName>
        <fullName evidence="3">Uncharacterized protein</fullName>
    </submittedName>
</protein>